<protein>
    <submittedName>
        <fullName evidence="1">Uncharacterized protein</fullName>
    </submittedName>
</protein>
<dbReference type="Proteomes" id="UP000008798">
    <property type="component" value="Chromosome"/>
</dbReference>
<gene>
    <name evidence="1" type="ORF">CC1_12390</name>
</gene>
<name>D4J6S7_9FIRM</name>
<reference evidence="1 2" key="2">
    <citation type="submission" date="2010-03" db="EMBL/GenBank/DDBJ databases">
        <authorList>
            <person name="Pajon A."/>
        </authorList>
    </citation>
    <scope>NUCLEOTIDE SEQUENCE [LARGE SCALE GENOMIC DNA]</scope>
    <source>
        <strain evidence="1 2">GD/7</strain>
    </source>
</reference>
<dbReference type="HOGENOM" id="CLU_3355585_0_0_9"/>
<accession>D4J6S7</accession>
<dbReference type="AlphaFoldDB" id="D4J6S7"/>
<dbReference type="EMBL" id="FP929038">
    <property type="protein sequence ID" value="CBK80048.1"/>
    <property type="molecule type" value="Genomic_DNA"/>
</dbReference>
<evidence type="ECO:0000313" key="1">
    <source>
        <dbReference type="EMBL" id="CBK80048.1"/>
    </source>
</evidence>
<reference evidence="1 2" key="1">
    <citation type="submission" date="2010-03" db="EMBL/GenBank/DDBJ databases">
        <title>The genome sequence of Coprococcus catus GD/7.</title>
        <authorList>
            <consortium name="metaHIT consortium -- http://www.metahit.eu/"/>
            <person name="Pajon A."/>
            <person name="Turner K."/>
            <person name="Parkhill J."/>
            <person name="Duncan S."/>
            <person name="Flint H."/>
        </authorList>
    </citation>
    <scope>NUCLEOTIDE SEQUENCE [LARGE SCALE GENOMIC DNA]</scope>
    <source>
        <strain evidence="1 2">GD/7</strain>
    </source>
</reference>
<proteinExistence type="predicted"/>
<dbReference type="STRING" id="717962.CC1_12390"/>
<organism evidence="1 2">
    <name type="scientific">Coprococcus catus GD/7</name>
    <dbReference type="NCBI Taxonomy" id="717962"/>
    <lineage>
        <taxon>Bacteria</taxon>
        <taxon>Bacillati</taxon>
        <taxon>Bacillota</taxon>
        <taxon>Clostridia</taxon>
        <taxon>Lachnospirales</taxon>
        <taxon>Lachnospiraceae</taxon>
        <taxon>Coprococcus</taxon>
    </lineage>
</organism>
<dbReference type="KEGG" id="cct:CC1_12390"/>
<evidence type="ECO:0000313" key="2">
    <source>
        <dbReference type="Proteomes" id="UP000008798"/>
    </source>
</evidence>
<sequence length="36" mass="3906">MDSNVGKTTGKRKIPSGYVDELQVAKGTILIIIKCK</sequence>